<name>A0A4Q4KPZ9_9FLAO</name>
<dbReference type="OrthoDB" id="1491714at2"/>
<dbReference type="PROSITE" id="PS51257">
    <property type="entry name" value="PROKAR_LIPOPROTEIN"/>
    <property type="match status" value="1"/>
</dbReference>
<comment type="caution">
    <text evidence="1">The sequence shown here is derived from an EMBL/GenBank/DDBJ whole genome shotgun (WGS) entry which is preliminary data.</text>
</comment>
<protein>
    <submittedName>
        <fullName evidence="1">Uncharacterized protein</fullName>
    </submittedName>
</protein>
<dbReference type="RefSeq" id="WP_130093530.1">
    <property type="nucleotide sequence ID" value="NZ_SETE01000003.1"/>
</dbReference>
<organism evidence="1 2">
    <name type="scientific">Brumimicrobium glaciale</name>
    <dbReference type="NCBI Taxonomy" id="200475"/>
    <lineage>
        <taxon>Bacteria</taxon>
        <taxon>Pseudomonadati</taxon>
        <taxon>Bacteroidota</taxon>
        <taxon>Flavobacteriia</taxon>
        <taxon>Flavobacteriales</taxon>
        <taxon>Crocinitomicaceae</taxon>
        <taxon>Brumimicrobium</taxon>
    </lineage>
</organism>
<gene>
    <name evidence="1" type="ORF">ERX46_09015</name>
</gene>
<keyword evidence="2" id="KW-1185">Reference proteome</keyword>
<accession>A0A4Q4KPZ9</accession>
<reference evidence="1 2" key="1">
    <citation type="submission" date="2019-02" db="EMBL/GenBank/DDBJ databases">
        <title>Genome sequence of the sea-ice species Brumimicrobium glaciale.</title>
        <authorList>
            <person name="Bowman J.P."/>
        </authorList>
    </citation>
    <scope>NUCLEOTIDE SEQUENCE [LARGE SCALE GENOMIC DNA]</scope>
    <source>
        <strain evidence="1 2">IC156</strain>
    </source>
</reference>
<dbReference type="Proteomes" id="UP000293952">
    <property type="component" value="Unassembled WGS sequence"/>
</dbReference>
<evidence type="ECO:0000313" key="1">
    <source>
        <dbReference type="EMBL" id="RYM34089.1"/>
    </source>
</evidence>
<dbReference type="AlphaFoldDB" id="A0A4Q4KPZ9"/>
<sequence length="536" mass="58752">MQHLTSKLLIAVITCFFLFTSCKKFGFDKIAEGSWNPNFAVPVAHANFGVYDILASQDSSDLVVIDPNTGAIALVYKGEILTIDAGVLLNIQDENESLNLDATDLNAIPAPIFNGSVTSNNNQNFVFDAGTSELHQVTFKSGNLDINVSTDLAHDITCIITFPELKKNGIPISTTVSLNYSGNVPQSDNASVNLLEAIGDFTLGNTTFNQLDAEISITINGTGQPITGTEDIDIEFAFSNLDFKNANGYFGQNNLGISGDSVLLRLFQNANNGYFELIDPKITFFAENTFGFPIRMNFSNLKTVNVNNGNEIFLSGFPSVFDIPSAISIGQSSFSQFDLNTTNTTNLSTIVSSVPKFFVYTANVVSNPDGNIPPLNFISEKSQMKIRTEVELPMEGLAYGFELRDTVDFNFNEDLSQLESVMFRLNIDNGFPVELKSQITFLDDNYNPIFSTFNTPESVVSPALVDNNGRVNQRIKKITDINLTQDQILLLSGVKYILLNAVAQTLDGTNGQVIKLFDDYTLDFKLGLQVQGKINL</sequence>
<evidence type="ECO:0000313" key="2">
    <source>
        <dbReference type="Proteomes" id="UP000293952"/>
    </source>
</evidence>
<proteinExistence type="predicted"/>
<dbReference type="EMBL" id="SETE01000003">
    <property type="protein sequence ID" value="RYM34089.1"/>
    <property type="molecule type" value="Genomic_DNA"/>
</dbReference>